<organism evidence="2">
    <name type="scientific">marine sediment metagenome</name>
    <dbReference type="NCBI Taxonomy" id="412755"/>
    <lineage>
        <taxon>unclassified sequences</taxon>
        <taxon>metagenomes</taxon>
        <taxon>ecological metagenomes</taxon>
    </lineage>
</organism>
<dbReference type="EMBL" id="LAZR01040473">
    <property type="protein sequence ID" value="KKL14404.1"/>
    <property type="molecule type" value="Genomic_DNA"/>
</dbReference>
<feature type="region of interest" description="Disordered" evidence="1">
    <location>
        <begin position="1"/>
        <end position="76"/>
    </location>
</feature>
<evidence type="ECO:0000313" key="2">
    <source>
        <dbReference type="EMBL" id="KKL14404.1"/>
    </source>
</evidence>
<dbReference type="AlphaFoldDB" id="A0A0F9AXQ8"/>
<sequence>MDGVTVEQVETGAEQESSVSEAQTEEKTEVSEEPGEVSEETRQSIIGPEYAKWQSETLTPMSKERDELRTQVTDLSNRLEDREDNKELDLLLKLDADEGDAVEARKKDEVRRSYTGRLSEFKRDSKMIKEAVKIAETLADEFTADIAAKMGFIDKTPVGILKAAKNAISSAGIANRRQMATEKAHELLMPNDKAYKKQRDAIVSELEQAESPEHMERLLKIIVRERAGKEKPFVPDSGRQSGEGLSLGKLSARELLVLGEKKRK</sequence>
<proteinExistence type="predicted"/>
<comment type="caution">
    <text evidence="2">The sequence shown here is derived from an EMBL/GenBank/DDBJ whole genome shotgun (WGS) entry which is preliminary data.</text>
</comment>
<protein>
    <submittedName>
        <fullName evidence="2">Uncharacterized protein</fullName>
    </submittedName>
</protein>
<gene>
    <name evidence="2" type="ORF">LCGC14_2516020</name>
</gene>
<name>A0A0F9AXQ8_9ZZZZ</name>
<reference evidence="2" key="1">
    <citation type="journal article" date="2015" name="Nature">
        <title>Complex archaea that bridge the gap between prokaryotes and eukaryotes.</title>
        <authorList>
            <person name="Spang A."/>
            <person name="Saw J.H."/>
            <person name="Jorgensen S.L."/>
            <person name="Zaremba-Niedzwiedzka K."/>
            <person name="Martijn J."/>
            <person name="Lind A.E."/>
            <person name="van Eijk R."/>
            <person name="Schleper C."/>
            <person name="Guy L."/>
            <person name="Ettema T.J."/>
        </authorList>
    </citation>
    <scope>NUCLEOTIDE SEQUENCE</scope>
</reference>
<evidence type="ECO:0000256" key="1">
    <source>
        <dbReference type="SAM" id="MobiDB-lite"/>
    </source>
</evidence>
<accession>A0A0F9AXQ8</accession>